<keyword evidence="6" id="KW-0274">FAD</keyword>
<name>A0ABR5N9H4_BRECH</name>
<evidence type="ECO:0000256" key="5">
    <source>
        <dbReference type="ARBA" id="ARBA00022741"/>
    </source>
</evidence>
<evidence type="ECO:0000256" key="3">
    <source>
        <dbReference type="ARBA" id="ARBA00012695"/>
    </source>
</evidence>
<evidence type="ECO:0000313" key="11">
    <source>
        <dbReference type="EMBL" id="KQL47258.1"/>
    </source>
</evidence>
<reference evidence="11 12" key="1">
    <citation type="submission" date="2015-09" db="EMBL/GenBank/DDBJ databases">
        <title>Genome sequencing project for genomic taxonomy and phylogenomics of Bacillus-like bacteria.</title>
        <authorList>
            <person name="Liu B."/>
            <person name="Wang J."/>
            <person name="Zhu Y."/>
            <person name="Liu G."/>
            <person name="Chen Q."/>
            <person name="Chen Z."/>
            <person name="Lan J."/>
            <person name="Che J."/>
            <person name="Ge C."/>
            <person name="Shi H."/>
            <person name="Pan Z."/>
            <person name="Liu X."/>
        </authorList>
    </citation>
    <scope>NUCLEOTIDE SEQUENCE [LARGE SCALE GENOMIC DNA]</scope>
    <source>
        <strain evidence="11 12">DSM 8552</strain>
    </source>
</reference>
<organism evidence="11 12">
    <name type="scientific">Brevibacillus choshinensis</name>
    <dbReference type="NCBI Taxonomy" id="54911"/>
    <lineage>
        <taxon>Bacteria</taxon>
        <taxon>Bacillati</taxon>
        <taxon>Bacillota</taxon>
        <taxon>Bacilli</taxon>
        <taxon>Bacillales</taxon>
        <taxon>Paenibacillaceae</taxon>
        <taxon>Brevibacillus</taxon>
    </lineage>
</organism>
<keyword evidence="5" id="KW-0547">Nucleotide-binding</keyword>
<keyword evidence="4" id="KW-0285">Flavoprotein</keyword>
<evidence type="ECO:0000259" key="10">
    <source>
        <dbReference type="Pfam" id="PF01619"/>
    </source>
</evidence>
<feature type="domain" description="Proline dehydrogenase" evidence="10">
    <location>
        <begin position="52"/>
        <end position="295"/>
    </location>
</feature>
<comment type="pathway">
    <text evidence="2">Amino-acid degradation; L-proline degradation into L-glutamate; L-glutamate from L-proline: step 1/2.</text>
</comment>
<comment type="catalytic activity">
    <reaction evidence="9">
        <text>L-proline + a quinone = (S)-1-pyrroline-5-carboxylate + a quinol + H(+)</text>
        <dbReference type="Rhea" id="RHEA:23784"/>
        <dbReference type="ChEBI" id="CHEBI:15378"/>
        <dbReference type="ChEBI" id="CHEBI:17388"/>
        <dbReference type="ChEBI" id="CHEBI:24646"/>
        <dbReference type="ChEBI" id="CHEBI:60039"/>
        <dbReference type="ChEBI" id="CHEBI:132124"/>
        <dbReference type="EC" id="1.5.5.2"/>
    </reaction>
</comment>
<evidence type="ECO:0000256" key="6">
    <source>
        <dbReference type="ARBA" id="ARBA00022827"/>
    </source>
</evidence>
<dbReference type="EMBL" id="LJJB01000010">
    <property type="protein sequence ID" value="KQL47258.1"/>
    <property type="molecule type" value="Genomic_DNA"/>
</dbReference>
<dbReference type="InterPro" id="IPR015659">
    <property type="entry name" value="Proline_oxidase"/>
</dbReference>
<dbReference type="EC" id="1.5.5.2" evidence="3"/>
<dbReference type="PANTHER" id="PTHR13914:SF0">
    <property type="entry name" value="PROLINE DEHYDROGENASE 1, MITOCHONDRIAL"/>
    <property type="match status" value="1"/>
</dbReference>
<dbReference type="InterPro" id="IPR002872">
    <property type="entry name" value="Proline_DH_dom"/>
</dbReference>
<evidence type="ECO:0000256" key="1">
    <source>
        <dbReference type="ARBA" id="ARBA00001974"/>
    </source>
</evidence>
<evidence type="ECO:0000256" key="2">
    <source>
        <dbReference type="ARBA" id="ARBA00004739"/>
    </source>
</evidence>
<protein>
    <recommendedName>
        <fullName evidence="3">proline dehydrogenase</fullName>
        <ecNumber evidence="3">1.5.5.2</ecNumber>
    </recommendedName>
</protein>
<sequence>MTIDEQITAEVLRTIARDEQIKESVLRSSSLYPLLLAAAKRYVTGETRQEVQSRAKELEEKGYRLSVEYIGENTLDAKACEQVKNEFLAVIDDCSVLQRPVGVSFDLSHVGLLVSQEQAFAHVEEMAVAAARNQHDVMISMEESTKTEAIMAMYERLAQRHENVGITIQAHLHRSVEDVQRVLALPGKIRLVKGAFKEPRDIALARSAELNERYLQLAEMCVNAGHTCAFATHDQLIVDELQKRDYFSRPEVELELLYGVRPELAQSMQQNGIPVRLYLTYGKEWYLYLCHRIAEYPPNIHKAIADMFDPTRTAHVGYGEK</sequence>
<dbReference type="PANTHER" id="PTHR13914">
    <property type="entry name" value="PROLINE OXIDASE"/>
    <property type="match status" value="1"/>
</dbReference>
<accession>A0ABR5N9H4</accession>
<keyword evidence="8" id="KW-0642">Proline metabolism</keyword>
<evidence type="ECO:0000256" key="4">
    <source>
        <dbReference type="ARBA" id="ARBA00022630"/>
    </source>
</evidence>
<gene>
    <name evidence="11" type="ORF">AN963_15315</name>
</gene>
<dbReference type="Pfam" id="PF01619">
    <property type="entry name" value="Pro_dh"/>
    <property type="match status" value="1"/>
</dbReference>
<evidence type="ECO:0000256" key="8">
    <source>
        <dbReference type="ARBA" id="ARBA00023062"/>
    </source>
</evidence>
<evidence type="ECO:0000313" key="12">
    <source>
        <dbReference type="Proteomes" id="UP000051063"/>
    </source>
</evidence>
<dbReference type="PIRSF" id="PIRSF000196">
    <property type="entry name" value="Pro_dehydrog"/>
    <property type="match status" value="1"/>
</dbReference>
<dbReference type="InterPro" id="IPR029041">
    <property type="entry name" value="FAD-linked_oxidoreductase-like"/>
</dbReference>
<dbReference type="Gene3D" id="3.20.20.220">
    <property type="match status" value="1"/>
</dbReference>
<dbReference type="InterPro" id="IPR008219">
    <property type="entry name" value="PRODH_bac_arc"/>
</dbReference>
<proteinExistence type="predicted"/>
<evidence type="ECO:0000256" key="9">
    <source>
        <dbReference type="ARBA" id="ARBA00048779"/>
    </source>
</evidence>
<dbReference type="SUPFAM" id="SSF51730">
    <property type="entry name" value="FAD-linked oxidoreductase"/>
    <property type="match status" value="1"/>
</dbReference>
<dbReference type="Proteomes" id="UP000051063">
    <property type="component" value="Unassembled WGS sequence"/>
</dbReference>
<comment type="caution">
    <text evidence="11">The sequence shown here is derived from an EMBL/GenBank/DDBJ whole genome shotgun (WGS) entry which is preliminary data.</text>
</comment>
<evidence type="ECO:0000256" key="7">
    <source>
        <dbReference type="ARBA" id="ARBA00023002"/>
    </source>
</evidence>
<keyword evidence="12" id="KW-1185">Reference proteome</keyword>
<keyword evidence="7" id="KW-0560">Oxidoreductase</keyword>
<comment type="cofactor">
    <cofactor evidence="1">
        <name>FAD</name>
        <dbReference type="ChEBI" id="CHEBI:57692"/>
    </cofactor>
</comment>